<evidence type="ECO:0000313" key="3">
    <source>
        <dbReference type="EMBL" id="GMR55079.1"/>
    </source>
</evidence>
<proteinExistence type="predicted"/>
<sequence>FSENERDNEWMKYSWILSTINLVMFYLPGVQEAVNILIAFNRFFALCFPFAYNKVFTSTNTHIMICASLIYSIVFVFPVIGAFGNSFKVESNWTEPIYVISVTQT</sequence>
<dbReference type="EMBL" id="BTRK01000005">
    <property type="protein sequence ID" value="GMR55079.1"/>
    <property type="molecule type" value="Genomic_DNA"/>
</dbReference>
<protein>
    <recommendedName>
        <fullName evidence="2">7TM GPCR serpentine receptor class x (Srx) domain-containing protein</fullName>
    </recommendedName>
</protein>
<keyword evidence="1" id="KW-0472">Membrane</keyword>
<dbReference type="SUPFAM" id="SSF81321">
    <property type="entry name" value="Family A G protein-coupled receptor-like"/>
    <property type="match status" value="1"/>
</dbReference>
<accession>A0AAN5I895</accession>
<feature type="transmembrane region" description="Helical" evidence="1">
    <location>
        <begin position="34"/>
        <end position="52"/>
    </location>
</feature>
<dbReference type="Pfam" id="PF10328">
    <property type="entry name" value="7TM_GPCR_Srx"/>
    <property type="match status" value="1"/>
</dbReference>
<dbReference type="Proteomes" id="UP001328107">
    <property type="component" value="Unassembled WGS sequence"/>
</dbReference>
<feature type="domain" description="7TM GPCR serpentine receptor class x (Srx)" evidence="2">
    <location>
        <begin position="8"/>
        <end position="82"/>
    </location>
</feature>
<reference evidence="4" key="1">
    <citation type="submission" date="2022-10" db="EMBL/GenBank/DDBJ databases">
        <title>Genome assembly of Pristionchus species.</title>
        <authorList>
            <person name="Yoshida K."/>
            <person name="Sommer R.J."/>
        </authorList>
    </citation>
    <scope>NUCLEOTIDE SEQUENCE [LARGE SCALE GENOMIC DNA]</scope>
    <source>
        <strain evidence="4">RS5460</strain>
    </source>
</reference>
<dbReference type="InterPro" id="IPR019430">
    <property type="entry name" value="7TM_GPCR_serpentine_rcpt_Srx"/>
</dbReference>
<evidence type="ECO:0000313" key="4">
    <source>
        <dbReference type="Proteomes" id="UP001328107"/>
    </source>
</evidence>
<feature type="transmembrane region" description="Helical" evidence="1">
    <location>
        <begin position="12"/>
        <end position="28"/>
    </location>
</feature>
<evidence type="ECO:0000259" key="2">
    <source>
        <dbReference type="Pfam" id="PF10328"/>
    </source>
</evidence>
<dbReference type="AlphaFoldDB" id="A0AAN5I895"/>
<organism evidence="3 4">
    <name type="scientific">Pristionchus mayeri</name>
    <dbReference type="NCBI Taxonomy" id="1317129"/>
    <lineage>
        <taxon>Eukaryota</taxon>
        <taxon>Metazoa</taxon>
        <taxon>Ecdysozoa</taxon>
        <taxon>Nematoda</taxon>
        <taxon>Chromadorea</taxon>
        <taxon>Rhabditida</taxon>
        <taxon>Rhabditina</taxon>
        <taxon>Diplogasteromorpha</taxon>
        <taxon>Diplogasteroidea</taxon>
        <taxon>Neodiplogasteridae</taxon>
        <taxon>Pristionchus</taxon>
    </lineage>
</organism>
<evidence type="ECO:0000256" key="1">
    <source>
        <dbReference type="SAM" id="Phobius"/>
    </source>
</evidence>
<dbReference type="PANTHER" id="PTHR23017:SF3">
    <property type="entry name" value="G-PROTEIN COUPLED RECEPTORS FAMILY 1 PROFILE DOMAIN-CONTAINING PROTEIN"/>
    <property type="match status" value="1"/>
</dbReference>
<dbReference type="PANTHER" id="PTHR23017">
    <property type="entry name" value="SERPENTINE RECEPTOR, CLASS X"/>
    <property type="match status" value="1"/>
</dbReference>
<comment type="caution">
    <text evidence="3">The sequence shown here is derived from an EMBL/GenBank/DDBJ whole genome shotgun (WGS) entry which is preliminary data.</text>
</comment>
<feature type="non-terminal residue" evidence="3">
    <location>
        <position position="1"/>
    </location>
</feature>
<feature type="non-terminal residue" evidence="3">
    <location>
        <position position="105"/>
    </location>
</feature>
<gene>
    <name evidence="3" type="ORF">PMAYCL1PPCAC_25274</name>
</gene>
<dbReference type="Gene3D" id="1.20.1070.10">
    <property type="entry name" value="Rhodopsin 7-helix transmembrane proteins"/>
    <property type="match status" value="1"/>
</dbReference>
<keyword evidence="1" id="KW-1133">Transmembrane helix</keyword>
<name>A0AAN5I895_9BILA</name>
<keyword evidence="4" id="KW-1185">Reference proteome</keyword>
<feature type="transmembrane region" description="Helical" evidence="1">
    <location>
        <begin position="64"/>
        <end position="84"/>
    </location>
</feature>
<keyword evidence="1" id="KW-0812">Transmembrane</keyword>